<evidence type="ECO:0000256" key="2">
    <source>
        <dbReference type="ARBA" id="ARBA00007401"/>
    </source>
</evidence>
<dbReference type="PANTHER" id="PTHR46323">
    <property type="entry name" value="BETA-GALACTOSIDASE"/>
    <property type="match status" value="1"/>
</dbReference>
<dbReference type="Gene3D" id="2.60.120.260">
    <property type="entry name" value="Galactose-binding domain-like"/>
    <property type="match status" value="1"/>
</dbReference>
<comment type="catalytic activity">
    <reaction evidence="1">
        <text>Hydrolysis of terminal non-reducing beta-D-galactose residues in beta-D-galactosides.</text>
        <dbReference type="EC" id="3.2.1.23"/>
    </reaction>
</comment>
<dbReference type="Gene3D" id="2.60.40.10">
    <property type="entry name" value="Immunoglobulins"/>
    <property type="match status" value="1"/>
</dbReference>
<reference evidence="9 10" key="1">
    <citation type="submission" date="2023-03" db="EMBL/GenBank/DDBJ databases">
        <title>Bacillus Genome Sequencing.</title>
        <authorList>
            <person name="Dunlap C."/>
        </authorList>
    </citation>
    <scope>NUCLEOTIDE SEQUENCE [LARGE SCALE GENOMIC DNA]</scope>
    <source>
        <strain evidence="9 10">BD-533</strain>
    </source>
</reference>
<name>A0ABU6G1Z1_9BACL</name>
<evidence type="ECO:0000313" key="9">
    <source>
        <dbReference type="EMBL" id="MEC0227684.1"/>
    </source>
</evidence>
<sequence length="341" mass="37332">MWVNGNYVRDHSGGFSGWDADITNYVTPGQSAWITVGVTDKSNDISNEDQYAKHNIGGKLRDVKLVALPQSYATRLHASTDFDATYTNATLNVSGAVYFNGASNATLNFNQKDPQGNNVAISPSSMNLSATTAESTVSIPVTLPKKWDAEHPNLYTLTTNLDVGGTTVQTITKKVGFRKVVKTGNQVFVNGKEIKLRGVNVHDIDPLLGRATNDALDDATVAKFADGNINFIRTSHYPRSDAFLDAADKYGVYVEEESAVVWQGGEWGNPNTISDANFTASYMNQFSEMLEKDLSHPSIIIWSLGNETAWGSNFQKELDYAKAEDPTRLTIVSWGECSSRH</sequence>
<dbReference type="InterPro" id="IPR008979">
    <property type="entry name" value="Galactose-bd-like_sf"/>
</dbReference>
<gene>
    <name evidence="9" type="ORF">P4I72_11165</name>
</gene>
<dbReference type="SUPFAM" id="SSF49785">
    <property type="entry name" value="Galactose-binding domain-like"/>
    <property type="match status" value="1"/>
</dbReference>
<dbReference type="InterPro" id="IPR013783">
    <property type="entry name" value="Ig-like_fold"/>
</dbReference>
<proteinExistence type="inferred from homology"/>
<comment type="caution">
    <text evidence="9">The sequence shown here is derived from an EMBL/GenBank/DDBJ whole genome shotgun (WGS) entry which is preliminary data.</text>
</comment>
<feature type="domain" description="Glycoside hydrolase family 2 catalytic" evidence="7">
    <location>
        <begin position="184"/>
        <end position="329"/>
    </location>
</feature>
<dbReference type="Proteomes" id="UP001338137">
    <property type="component" value="Unassembled WGS sequence"/>
</dbReference>
<accession>A0ABU6G1Z1</accession>
<keyword evidence="10" id="KW-1185">Reference proteome</keyword>
<dbReference type="InterPro" id="IPR006103">
    <property type="entry name" value="Glyco_hydro_2_cat"/>
</dbReference>
<feature type="domain" description="Glycoside hydrolase family 2 immunoglobulin-like beta-sandwich" evidence="6">
    <location>
        <begin position="75"/>
        <end position="178"/>
    </location>
</feature>
<dbReference type="EC" id="3.2.1.23" evidence="3"/>
<dbReference type="Pfam" id="PF00703">
    <property type="entry name" value="Glyco_hydro_2"/>
    <property type="match status" value="1"/>
</dbReference>
<dbReference type="PANTHER" id="PTHR46323:SF2">
    <property type="entry name" value="BETA-GALACTOSIDASE"/>
    <property type="match status" value="1"/>
</dbReference>
<protein>
    <recommendedName>
        <fullName evidence="3">beta-galactosidase</fullName>
        <ecNumber evidence="3">3.2.1.23</ecNumber>
    </recommendedName>
</protein>
<dbReference type="PRINTS" id="PR00132">
    <property type="entry name" value="GLHYDRLASE2"/>
</dbReference>
<dbReference type="InterPro" id="IPR017853">
    <property type="entry name" value="GH"/>
</dbReference>
<evidence type="ECO:0000256" key="5">
    <source>
        <dbReference type="ARBA" id="ARBA00023295"/>
    </source>
</evidence>
<evidence type="ECO:0000256" key="3">
    <source>
        <dbReference type="ARBA" id="ARBA00012756"/>
    </source>
</evidence>
<dbReference type="InterPro" id="IPR036156">
    <property type="entry name" value="Beta-gal/glucu_dom_sf"/>
</dbReference>
<keyword evidence="5" id="KW-0326">Glycosidase</keyword>
<evidence type="ECO:0000259" key="6">
    <source>
        <dbReference type="Pfam" id="PF00703"/>
    </source>
</evidence>
<dbReference type="InterPro" id="IPR050347">
    <property type="entry name" value="Bact_Beta-galactosidase"/>
</dbReference>
<feature type="domain" description="Glycosyl hydrolases family 2 sugar binding" evidence="8">
    <location>
        <begin position="1"/>
        <end position="69"/>
    </location>
</feature>
<dbReference type="GO" id="GO:0016787">
    <property type="term" value="F:hydrolase activity"/>
    <property type="evidence" value="ECO:0007669"/>
    <property type="project" value="UniProtKB-KW"/>
</dbReference>
<dbReference type="Pfam" id="PF02836">
    <property type="entry name" value="Glyco_hydro_2_C"/>
    <property type="match status" value="1"/>
</dbReference>
<dbReference type="Pfam" id="PF02837">
    <property type="entry name" value="Glyco_hydro_2_N"/>
    <property type="match status" value="1"/>
</dbReference>
<dbReference type="EMBL" id="JARLKY010000023">
    <property type="protein sequence ID" value="MEC0227684.1"/>
    <property type="molecule type" value="Genomic_DNA"/>
</dbReference>
<dbReference type="InterPro" id="IPR006104">
    <property type="entry name" value="Glyco_hydro_2_N"/>
</dbReference>
<evidence type="ECO:0000256" key="1">
    <source>
        <dbReference type="ARBA" id="ARBA00001412"/>
    </source>
</evidence>
<dbReference type="RefSeq" id="WP_326071983.1">
    <property type="nucleotide sequence ID" value="NZ_JARLKY010000023.1"/>
</dbReference>
<organism evidence="9 10">
    <name type="scientific">Paenibacillus alba</name>
    <dbReference type="NCBI Taxonomy" id="1197127"/>
    <lineage>
        <taxon>Bacteria</taxon>
        <taxon>Bacillati</taxon>
        <taxon>Bacillota</taxon>
        <taxon>Bacilli</taxon>
        <taxon>Bacillales</taxon>
        <taxon>Paenibacillaceae</taxon>
        <taxon>Paenibacillus</taxon>
    </lineage>
</organism>
<evidence type="ECO:0000256" key="4">
    <source>
        <dbReference type="ARBA" id="ARBA00022801"/>
    </source>
</evidence>
<dbReference type="Gene3D" id="3.20.20.80">
    <property type="entry name" value="Glycosidases"/>
    <property type="match status" value="1"/>
</dbReference>
<keyword evidence="4 9" id="KW-0378">Hydrolase</keyword>
<dbReference type="SUPFAM" id="SSF51445">
    <property type="entry name" value="(Trans)glycosidases"/>
    <property type="match status" value="1"/>
</dbReference>
<evidence type="ECO:0000259" key="8">
    <source>
        <dbReference type="Pfam" id="PF02837"/>
    </source>
</evidence>
<dbReference type="SUPFAM" id="SSF49303">
    <property type="entry name" value="beta-Galactosidase/glucuronidase domain"/>
    <property type="match status" value="1"/>
</dbReference>
<dbReference type="InterPro" id="IPR006102">
    <property type="entry name" value="Ig-like_GH2"/>
</dbReference>
<evidence type="ECO:0000259" key="7">
    <source>
        <dbReference type="Pfam" id="PF02836"/>
    </source>
</evidence>
<dbReference type="InterPro" id="IPR006101">
    <property type="entry name" value="Glyco_hydro_2"/>
</dbReference>
<comment type="similarity">
    <text evidence="2">Belongs to the glycosyl hydrolase 2 family.</text>
</comment>
<evidence type="ECO:0000313" key="10">
    <source>
        <dbReference type="Proteomes" id="UP001338137"/>
    </source>
</evidence>